<protein>
    <submittedName>
        <fullName evidence="9">MFS transporter, DHA2 family, multidrug resistance protein</fullName>
    </submittedName>
</protein>
<evidence type="ECO:0000313" key="10">
    <source>
        <dbReference type="Proteomes" id="UP000198228"/>
    </source>
</evidence>
<dbReference type="AlphaFoldDB" id="A0A1C4YKR1"/>
<name>A0A1C4YKR1_9ACTN</name>
<evidence type="ECO:0000256" key="3">
    <source>
        <dbReference type="ARBA" id="ARBA00022692"/>
    </source>
</evidence>
<evidence type="ECO:0000256" key="5">
    <source>
        <dbReference type="ARBA" id="ARBA00023136"/>
    </source>
</evidence>
<dbReference type="InterPro" id="IPR036259">
    <property type="entry name" value="MFS_trans_sf"/>
</dbReference>
<evidence type="ECO:0000256" key="1">
    <source>
        <dbReference type="ARBA" id="ARBA00004651"/>
    </source>
</evidence>
<dbReference type="PROSITE" id="PS50850">
    <property type="entry name" value="MFS"/>
    <property type="match status" value="1"/>
</dbReference>
<dbReference type="GO" id="GO:0005886">
    <property type="term" value="C:plasma membrane"/>
    <property type="evidence" value="ECO:0007669"/>
    <property type="project" value="UniProtKB-SubCell"/>
</dbReference>
<feature type="transmembrane region" description="Helical" evidence="7">
    <location>
        <begin position="106"/>
        <end position="126"/>
    </location>
</feature>
<evidence type="ECO:0000256" key="4">
    <source>
        <dbReference type="ARBA" id="ARBA00022989"/>
    </source>
</evidence>
<feature type="transmembrane region" description="Helical" evidence="7">
    <location>
        <begin position="292"/>
        <end position="314"/>
    </location>
</feature>
<proteinExistence type="predicted"/>
<feature type="transmembrane region" description="Helical" evidence="7">
    <location>
        <begin position="165"/>
        <end position="186"/>
    </location>
</feature>
<dbReference type="Gene3D" id="1.20.1720.10">
    <property type="entry name" value="Multidrug resistance protein D"/>
    <property type="match status" value="1"/>
</dbReference>
<keyword evidence="2" id="KW-0813">Transport</keyword>
<keyword evidence="4 7" id="KW-1133">Transmembrane helix</keyword>
<keyword evidence="3 7" id="KW-0812">Transmembrane</keyword>
<evidence type="ECO:0000256" key="2">
    <source>
        <dbReference type="ARBA" id="ARBA00022448"/>
    </source>
</evidence>
<dbReference type="EMBL" id="LT607410">
    <property type="protein sequence ID" value="SCF21267.1"/>
    <property type="molecule type" value="Genomic_DNA"/>
</dbReference>
<sequence length="532" mass="54134">MPEQQTATTGWRAPTPPTPAAPAPTGRTTVRGSHAATLVAMCLGAMVTFLHLTATVSALTTIQRDLRIDPTSLVWIPSAYTLMLAGLILSAATLGSRYGRKRMFSVGVGAMMAGAGLLALATAPGWVVAGQLVAGAGGALILSNSLAILGVTFTDPHRRTEVITAWAAASGVGLSVGPLIAGALLAHVHWHGVFLSTVVLGLVTLAVTTRWVAESRQPTSRVDLPGLLLGTLAVAAAVYALIEGGRNGYTSPTVAAAWLTAGAALVAFVVVELRTAAPMLDVRLFRSPSFSAVMLVAAVSLFGFTGVSILLVLFHERAQALSPLDTGWRMLVVFGLYAVTAFAAGQAIRRTGFKAPLTLGLLLGGLASLGLSTHTPGTPFSQSWPLLALFGAACGLVAAPATAAALASVAPAQASMAAAAVNTARQFGAVMGASLLGTLLSTTLIADLPGRLAAHGVPESTRTAVQTAVRAGTGDTATTPGPVRQALAESLNAGVQAGLRVNGVVFLAAAVLALAVVRNRPHRHQPAADDRR</sequence>
<feature type="transmembrane region" description="Helical" evidence="7">
    <location>
        <begin position="132"/>
        <end position="153"/>
    </location>
</feature>
<dbReference type="InterPro" id="IPR020846">
    <property type="entry name" value="MFS_dom"/>
</dbReference>
<comment type="subcellular location">
    <subcellularLocation>
        <location evidence="1">Cell membrane</location>
        <topology evidence="1">Multi-pass membrane protein</topology>
    </subcellularLocation>
</comment>
<dbReference type="InterPro" id="IPR011701">
    <property type="entry name" value="MFS"/>
</dbReference>
<dbReference type="Gene3D" id="1.20.1250.20">
    <property type="entry name" value="MFS general substrate transporter like domains"/>
    <property type="match status" value="1"/>
</dbReference>
<dbReference type="GO" id="GO:0022857">
    <property type="term" value="F:transmembrane transporter activity"/>
    <property type="evidence" value="ECO:0007669"/>
    <property type="project" value="InterPro"/>
</dbReference>
<feature type="transmembrane region" description="Helical" evidence="7">
    <location>
        <begin position="497"/>
        <end position="517"/>
    </location>
</feature>
<feature type="transmembrane region" description="Helical" evidence="7">
    <location>
        <begin position="254"/>
        <end position="271"/>
    </location>
</feature>
<reference evidence="9 10" key="1">
    <citation type="submission" date="2016-06" db="EMBL/GenBank/DDBJ databases">
        <authorList>
            <person name="Kjaerup R.B."/>
            <person name="Dalgaard T.S."/>
            <person name="Juul-Madsen H.R."/>
        </authorList>
    </citation>
    <scope>NUCLEOTIDE SEQUENCE [LARGE SCALE GENOMIC DNA]</scope>
    <source>
        <strain evidence="9 10">DSM 43821</strain>
    </source>
</reference>
<evidence type="ECO:0000256" key="7">
    <source>
        <dbReference type="SAM" id="Phobius"/>
    </source>
</evidence>
<evidence type="ECO:0000313" key="9">
    <source>
        <dbReference type="EMBL" id="SCF21267.1"/>
    </source>
</evidence>
<evidence type="ECO:0000259" key="8">
    <source>
        <dbReference type="PROSITE" id="PS50850"/>
    </source>
</evidence>
<dbReference type="SUPFAM" id="SSF103473">
    <property type="entry name" value="MFS general substrate transporter"/>
    <property type="match status" value="1"/>
</dbReference>
<feature type="transmembrane region" description="Helical" evidence="7">
    <location>
        <begin position="74"/>
        <end position="94"/>
    </location>
</feature>
<dbReference type="Pfam" id="PF07690">
    <property type="entry name" value="MFS_1"/>
    <property type="match status" value="1"/>
</dbReference>
<accession>A0A1C4YKR1</accession>
<feature type="transmembrane region" description="Helical" evidence="7">
    <location>
        <begin position="192"/>
        <end position="212"/>
    </location>
</feature>
<gene>
    <name evidence="9" type="ORF">GA0074696_3465</name>
</gene>
<dbReference type="CDD" id="cd17321">
    <property type="entry name" value="MFS_MMR_MDR_like"/>
    <property type="match status" value="1"/>
</dbReference>
<feature type="transmembrane region" description="Helical" evidence="7">
    <location>
        <begin position="326"/>
        <end position="345"/>
    </location>
</feature>
<keyword evidence="5 7" id="KW-0472">Membrane</keyword>
<evidence type="ECO:0000256" key="6">
    <source>
        <dbReference type="SAM" id="MobiDB-lite"/>
    </source>
</evidence>
<dbReference type="RefSeq" id="WP_231925045.1">
    <property type="nucleotide sequence ID" value="NZ_LT607410.1"/>
</dbReference>
<dbReference type="PANTHER" id="PTHR42718">
    <property type="entry name" value="MAJOR FACILITATOR SUPERFAMILY MULTIDRUG TRANSPORTER MFSC"/>
    <property type="match status" value="1"/>
</dbReference>
<feature type="compositionally biased region" description="Low complexity" evidence="6">
    <location>
        <begin position="1"/>
        <end position="13"/>
    </location>
</feature>
<feature type="transmembrane region" description="Helical" evidence="7">
    <location>
        <begin position="224"/>
        <end position="242"/>
    </location>
</feature>
<dbReference type="Proteomes" id="UP000198228">
    <property type="component" value="Chromosome I"/>
</dbReference>
<feature type="transmembrane region" description="Helical" evidence="7">
    <location>
        <begin position="427"/>
        <end position="446"/>
    </location>
</feature>
<feature type="region of interest" description="Disordered" evidence="6">
    <location>
        <begin position="1"/>
        <end position="29"/>
    </location>
</feature>
<organism evidence="9 10">
    <name type="scientific">Micromonospora purpureochromogenes</name>
    <dbReference type="NCBI Taxonomy" id="47872"/>
    <lineage>
        <taxon>Bacteria</taxon>
        <taxon>Bacillati</taxon>
        <taxon>Actinomycetota</taxon>
        <taxon>Actinomycetes</taxon>
        <taxon>Micromonosporales</taxon>
        <taxon>Micromonosporaceae</taxon>
        <taxon>Micromonospora</taxon>
    </lineage>
</organism>
<feature type="transmembrane region" description="Helical" evidence="7">
    <location>
        <begin position="386"/>
        <end position="407"/>
    </location>
</feature>
<dbReference type="PANTHER" id="PTHR42718:SF9">
    <property type="entry name" value="MAJOR FACILITATOR SUPERFAMILY MULTIDRUG TRANSPORTER MFSC"/>
    <property type="match status" value="1"/>
</dbReference>
<feature type="transmembrane region" description="Helical" evidence="7">
    <location>
        <begin position="35"/>
        <end position="54"/>
    </location>
</feature>
<feature type="transmembrane region" description="Helical" evidence="7">
    <location>
        <begin position="357"/>
        <end position="374"/>
    </location>
</feature>
<feature type="domain" description="Major facilitator superfamily (MFS) profile" evidence="8">
    <location>
        <begin position="37"/>
        <end position="521"/>
    </location>
</feature>